<protein>
    <submittedName>
        <fullName evidence="1">Uncharacterized protein</fullName>
    </submittedName>
</protein>
<evidence type="ECO:0000313" key="1">
    <source>
        <dbReference type="EMBL" id="ABK93419.1"/>
    </source>
</evidence>
<dbReference type="AlphaFoldDB" id="A9PAL6"/>
<proteinExistence type="evidence at transcript level"/>
<accession>A9PAL6</accession>
<sequence>MTLETSHHHIYVQITVSRNLKSNHGILYLEVGRLLLLLDMGYHWKTSFLSHLMASVTSTSASAVLLQRLLWTS</sequence>
<organism evidence="1">
    <name type="scientific">Populus trichocarpa</name>
    <name type="common">Western balsam poplar</name>
    <name type="synonym">Populus balsamifera subsp. trichocarpa</name>
    <dbReference type="NCBI Taxonomy" id="3694"/>
    <lineage>
        <taxon>Eukaryota</taxon>
        <taxon>Viridiplantae</taxon>
        <taxon>Streptophyta</taxon>
        <taxon>Embryophyta</taxon>
        <taxon>Tracheophyta</taxon>
        <taxon>Spermatophyta</taxon>
        <taxon>Magnoliopsida</taxon>
        <taxon>eudicotyledons</taxon>
        <taxon>Gunneridae</taxon>
        <taxon>Pentapetalae</taxon>
        <taxon>rosids</taxon>
        <taxon>fabids</taxon>
        <taxon>Malpighiales</taxon>
        <taxon>Salicaceae</taxon>
        <taxon>Saliceae</taxon>
        <taxon>Populus</taxon>
    </lineage>
</organism>
<reference evidence="1" key="1">
    <citation type="journal article" date="2008" name="BMC Genomics">
        <title>Analysis of 4,664 high-quality sequence-finished poplar full-length cDNA clones and their utility for the discovery of genes responding to insect feeding.</title>
        <authorList>
            <person name="Ralph S.G."/>
            <person name="Chun H.J."/>
            <person name="Cooper D."/>
            <person name="Kirkpatrick R."/>
            <person name="Kolosova N."/>
            <person name="Gunter L."/>
            <person name="Tuskan G.A."/>
            <person name="Douglas C.J."/>
            <person name="Holt R.A."/>
            <person name="Jones S.J."/>
            <person name="Marra M.A."/>
            <person name="Bohlmann J."/>
        </authorList>
    </citation>
    <scope>NUCLEOTIDE SEQUENCE</scope>
    <source>
        <tissue evidence="1">Phloem and cambium</tissue>
    </source>
</reference>
<dbReference type="EMBL" id="EF145239">
    <property type="protein sequence ID" value="ABK93419.1"/>
    <property type="molecule type" value="mRNA"/>
</dbReference>
<name>A9PAL6_POPTR</name>